<dbReference type="RefSeq" id="WP_169074196.1">
    <property type="nucleotide sequence ID" value="NZ_JABBXH010000002.1"/>
</dbReference>
<dbReference type="Gene3D" id="3.40.630.30">
    <property type="match status" value="1"/>
</dbReference>
<dbReference type="GO" id="GO:0005737">
    <property type="term" value="C:cytoplasm"/>
    <property type="evidence" value="ECO:0007669"/>
    <property type="project" value="TreeGrafter"/>
</dbReference>
<dbReference type="GO" id="GO:1990189">
    <property type="term" value="F:protein N-terminal-serine acetyltransferase activity"/>
    <property type="evidence" value="ECO:0007669"/>
    <property type="project" value="TreeGrafter"/>
</dbReference>
<dbReference type="InterPro" id="IPR016181">
    <property type="entry name" value="Acyl_CoA_acyltransferase"/>
</dbReference>
<dbReference type="PANTHER" id="PTHR43441:SF11">
    <property type="entry name" value="RIBOSOMAL-PROTEIN-SERINE ACETYLTRANSFERASE"/>
    <property type="match status" value="1"/>
</dbReference>
<organism evidence="2 3">
    <name type="scientific">Thalassotalea algicola</name>
    <dbReference type="NCBI Taxonomy" id="2716224"/>
    <lineage>
        <taxon>Bacteria</taxon>
        <taxon>Pseudomonadati</taxon>
        <taxon>Pseudomonadota</taxon>
        <taxon>Gammaproteobacteria</taxon>
        <taxon>Alteromonadales</taxon>
        <taxon>Colwelliaceae</taxon>
        <taxon>Thalassotalea</taxon>
    </lineage>
</organism>
<dbReference type="Proteomes" id="UP000568664">
    <property type="component" value="Unassembled WGS sequence"/>
</dbReference>
<sequence length="174" mass="19825">MFSSKHIIEENLALRPLSIKDAGEVFLLVEKNREHLAQYLYWVNKVVDVNSTEQYIKARIESELPKATWFAIEVNNKLCGIFGVKSVSSDFIAEVGYWLCSSVQGKGVMSQIVRYINTQLKQQNVKVIEFRCLEENKSSIRVAQNAGASLVKVEPNAMKINQQLQSLLFYHVTL</sequence>
<protein>
    <submittedName>
        <fullName evidence="2">GNAT family N-acetyltransferase</fullName>
    </submittedName>
</protein>
<reference evidence="2 3" key="1">
    <citation type="submission" date="2020-04" db="EMBL/GenBank/DDBJ databases">
        <title>Thalassotalea sp. M1531, isolated from the surface of marine red alga.</title>
        <authorList>
            <person name="Pang L."/>
            <person name="Lu D.-C."/>
        </authorList>
    </citation>
    <scope>NUCLEOTIDE SEQUENCE [LARGE SCALE GENOMIC DNA]</scope>
    <source>
        <strain evidence="2 3">M1531</strain>
    </source>
</reference>
<dbReference type="SUPFAM" id="SSF55729">
    <property type="entry name" value="Acyl-CoA N-acyltransferases (Nat)"/>
    <property type="match status" value="1"/>
</dbReference>
<dbReference type="InterPro" id="IPR000182">
    <property type="entry name" value="GNAT_dom"/>
</dbReference>
<proteinExistence type="predicted"/>
<evidence type="ECO:0000313" key="2">
    <source>
        <dbReference type="EMBL" id="NMP30842.1"/>
    </source>
</evidence>
<dbReference type="InterPro" id="IPR051908">
    <property type="entry name" value="Ribosomal_N-acetyltransferase"/>
</dbReference>
<name>A0A7Y0Q6H3_9GAMM</name>
<dbReference type="PROSITE" id="PS51186">
    <property type="entry name" value="GNAT"/>
    <property type="match status" value="1"/>
</dbReference>
<dbReference type="Pfam" id="PF13302">
    <property type="entry name" value="Acetyltransf_3"/>
    <property type="match status" value="1"/>
</dbReference>
<accession>A0A7Y0Q6H3</accession>
<evidence type="ECO:0000259" key="1">
    <source>
        <dbReference type="PROSITE" id="PS51186"/>
    </source>
</evidence>
<dbReference type="EMBL" id="JABBXH010000002">
    <property type="protein sequence ID" value="NMP30842.1"/>
    <property type="molecule type" value="Genomic_DNA"/>
</dbReference>
<keyword evidence="2" id="KW-0808">Transferase</keyword>
<comment type="caution">
    <text evidence="2">The sequence shown here is derived from an EMBL/GenBank/DDBJ whole genome shotgun (WGS) entry which is preliminary data.</text>
</comment>
<dbReference type="PANTHER" id="PTHR43441">
    <property type="entry name" value="RIBOSOMAL-PROTEIN-SERINE ACETYLTRANSFERASE"/>
    <property type="match status" value="1"/>
</dbReference>
<dbReference type="GO" id="GO:0008999">
    <property type="term" value="F:protein-N-terminal-alanine acetyltransferase activity"/>
    <property type="evidence" value="ECO:0007669"/>
    <property type="project" value="TreeGrafter"/>
</dbReference>
<evidence type="ECO:0000313" key="3">
    <source>
        <dbReference type="Proteomes" id="UP000568664"/>
    </source>
</evidence>
<keyword evidence="3" id="KW-1185">Reference proteome</keyword>
<gene>
    <name evidence="2" type="ORF">HII17_04635</name>
</gene>
<dbReference type="AlphaFoldDB" id="A0A7Y0Q6H3"/>
<feature type="domain" description="N-acetyltransferase" evidence="1">
    <location>
        <begin position="26"/>
        <end position="174"/>
    </location>
</feature>